<feature type="transmembrane region" description="Helical" evidence="8">
    <location>
        <begin position="95"/>
        <end position="120"/>
    </location>
</feature>
<evidence type="ECO:0000256" key="5">
    <source>
        <dbReference type="ARBA" id="ARBA00022692"/>
    </source>
</evidence>
<evidence type="ECO:0000259" key="9">
    <source>
        <dbReference type="PROSITE" id="PS50928"/>
    </source>
</evidence>
<keyword evidence="7 8" id="KW-0472">Membrane</keyword>
<keyword evidence="2 8" id="KW-0813">Transport</keyword>
<dbReference type="RefSeq" id="WP_089889105.1">
    <property type="nucleotide sequence ID" value="NZ_FNGV01000005.1"/>
</dbReference>
<dbReference type="PANTHER" id="PTHR43357">
    <property type="entry name" value="INNER MEMBRANE ABC TRANSPORTER PERMEASE PROTEIN YDCV"/>
    <property type="match status" value="1"/>
</dbReference>
<feature type="transmembrane region" description="Helical" evidence="8">
    <location>
        <begin position="184"/>
        <end position="207"/>
    </location>
</feature>
<dbReference type="AlphaFoldDB" id="A0A1G9QIR9"/>
<keyword evidence="11" id="KW-1185">Reference proteome</keyword>
<feature type="transmembrane region" description="Helical" evidence="8">
    <location>
        <begin position="227"/>
        <end position="247"/>
    </location>
</feature>
<dbReference type="Proteomes" id="UP000199440">
    <property type="component" value="Unassembled WGS sequence"/>
</dbReference>
<dbReference type="EMBL" id="FNGV01000005">
    <property type="protein sequence ID" value="SDM10919.1"/>
    <property type="molecule type" value="Genomic_DNA"/>
</dbReference>
<feature type="transmembrane region" description="Helical" evidence="8">
    <location>
        <begin position="62"/>
        <end position="83"/>
    </location>
</feature>
<evidence type="ECO:0000256" key="1">
    <source>
        <dbReference type="ARBA" id="ARBA00004429"/>
    </source>
</evidence>
<comment type="similarity">
    <text evidence="8">Belongs to the binding-protein-dependent transport system permease family.</text>
</comment>
<organism evidence="10 11">
    <name type="scientific">Kriegella aquimaris</name>
    <dbReference type="NCBI Taxonomy" id="192904"/>
    <lineage>
        <taxon>Bacteria</taxon>
        <taxon>Pseudomonadati</taxon>
        <taxon>Bacteroidota</taxon>
        <taxon>Flavobacteriia</taxon>
        <taxon>Flavobacteriales</taxon>
        <taxon>Flavobacteriaceae</taxon>
        <taxon>Kriegella</taxon>
    </lineage>
</organism>
<dbReference type="GO" id="GO:0055085">
    <property type="term" value="P:transmembrane transport"/>
    <property type="evidence" value="ECO:0007669"/>
    <property type="project" value="InterPro"/>
</dbReference>
<keyword evidence="6 8" id="KW-1133">Transmembrane helix</keyword>
<feature type="transmembrane region" description="Helical" evidence="8">
    <location>
        <begin position="12"/>
        <end position="33"/>
    </location>
</feature>
<keyword evidence="5 8" id="KW-0812">Transmembrane</keyword>
<evidence type="ECO:0000256" key="8">
    <source>
        <dbReference type="RuleBase" id="RU363032"/>
    </source>
</evidence>
<dbReference type="PROSITE" id="PS50928">
    <property type="entry name" value="ABC_TM1"/>
    <property type="match status" value="1"/>
</dbReference>
<reference evidence="10 11" key="1">
    <citation type="submission" date="2016-10" db="EMBL/GenBank/DDBJ databases">
        <authorList>
            <person name="de Groot N.N."/>
        </authorList>
    </citation>
    <scope>NUCLEOTIDE SEQUENCE [LARGE SCALE GENOMIC DNA]</scope>
    <source>
        <strain evidence="10 11">DSM 19886</strain>
    </source>
</reference>
<feature type="transmembrane region" description="Helical" evidence="8">
    <location>
        <begin position="132"/>
        <end position="151"/>
    </location>
</feature>
<keyword evidence="4" id="KW-0997">Cell inner membrane</keyword>
<sequence length="257" mass="29439">MKRYWKPFFLSFLVLLVLFPFTYMVLLSLMSGWQFPDFLPSYFGFKNWATIMTSEGGLLQSFVISVIISLSVAIVTTISGFFISRVVYYHPKSKVLNVLAYFPYILAPVVFAACLSFFFIKLGLFGNVTGVVVAQFLIAFPYALIFFSSFWNQKMKSYADLTATLGGSRLQTYTKVLLPMAKSMLLVCFFQTFLISWFEYGLTSIIGIGKVQTLTIKVFLFIKEANYYYGALSCCLLIFPPVVLLYFNKRYVFKKMV</sequence>
<protein>
    <submittedName>
        <fullName evidence="10">Putative spermidine/putrescine transport system permease protein</fullName>
    </submittedName>
</protein>
<evidence type="ECO:0000256" key="6">
    <source>
        <dbReference type="ARBA" id="ARBA00022989"/>
    </source>
</evidence>
<dbReference type="InterPro" id="IPR035906">
    <property type="entry name" value="MetI-like_sf"/>
</dbReference>
<evidence type="ECO:0000256" key="7">
    <source>
        <dbReference type="ARBA" id="ARBA00023136"/>
    </source>
</evidence>
<comment type="subcellular location">
    <subcellularLocation>
        <location evidence="1">Cell inner membrane</location>
        <topology evidence="1">Multi-pass membrane protein</topology>
    </subcellularLocation>
    <subcellularLocation>
        <location evidence="8">Cell membrane</location>
        <topology evidence="8">Multi-pass membrane protein</topology>
    </subcellularLocation>
</comment>
<proteinExistence type="inferred from homology"/>
<keyword evidence="3" id="KW-1003">Cell membrane</keyword>
<dbReference type="OrthoDB" id="1454623at2"/>
<dbReference type="Pfam" id="PF00528">
    <property type="entry name" value="BPD_transp_1"/>
    <property type="match status" value="1"/>
</dbReference>
<name>A0A1G9QIR9_9FLAO</name>
<dbReference type="PANTHER" id="PTHR43357:SF4">
    <property type="entry name" value="INNER MEMBRANE ABC TRANSPORTER PERMEASE PROTEIN YDCV"/>
    <property type="match status" value="1"/>
</dbReference>
<dbReference type="InterPro" id="IPR000515">
    <property type="entry name" value="MetI-like"/>
</dbReference>
<dbReference type="STRING" id="192904.SAMN04488514_10562"/>
<dbReference type="CDD" id="cd06261">
    <property type="entry name" value="TM_PBP2"/>
    <property type="match status" value="1"/>
</dbReference>
<dbReference type="SUPFAM" id="SSF161098">
    <property type="entry name" value="MetI-like"/>
    <property type="match status" value="1"/>
</dbReference>
<accession>A0A1G9QIR9</accession>
<dbReference type="GO" id="GO:0005886">
    <property type="term" value="C:plasma membrane"/>
    <property type="evidence" value="ECO:0007669"/>
    <property type="project" value="UniProtKB-SubCell"/>
</dbReference>
<evidence type="ECO:0000313" key="10">
    <source>
        <dbReference type="EMBL" id="SDM10919.1"/>
    </source>
</evidence>
<evidence type="ECO:0000256" key="4">
    <source>
        <dbReference type="ARBA" id="ARBA00022519"/>
    </source>
</evidence>
<evidence type="ECO:0000256" key="3">
    <source>
        <dbReference type="ARBA" id="ARBA00022475"/>
    </source>
</evidence>
<feature type="domain" description="ABC transmembrane type-1" evidence="9">
    <location>
        <begin position="58"/>
        <end position="247"/>
    </location>
</feature>
<dbReference type="Gene3D" id="1.10.3720.10">
    <property type="entry name" value="MetI-like"/>
    <property type="match status" value="1"/>
</dbReference>
<evidence type="ECO:0000313" key="11">
    <source>
        <dbReference type="Proteomes" id="UP000199440"/>
    </source>
</evidence>
<gene>
    <name evidence="10" type="ORF">SAMN04488514_10562</name>
</gene>
<evidence type="ECO:0000256" key="2">
    <source>
        <dbReference type="ARBA" id="ARBA00022448"/>
    </source>
</evidence>